<sequence length="295" mass="33712">MQIAKLGYAGFNTPNVEAMLAYYTNVIGFTLVERGGDGSAYLRSVLDHHTLALYPAQENGLRHIGFQIGAGQTLKEAAEQLREQGITVETQSDAQPGIAEQLQFKDPSDTTIHLYETMEQVHDNFPEAGIVPEKLGHVALAVHDVQKSADFYQNVLGFRVSDWIEDFFVFMRCGPDHHTMNFLRTKYRKMHHIAFQLKDWAHVQRACDHLYKHNIPLVWGPGRHGVGHNIFTYHHDPDGQTVELFTELDIMLNEDLGYFEPRPWHGEFPQKPKVWKADLYATNHWGAMPPPEILE</sequence>
<name>A0A8J3IS15_9CHLR</name>
<dbReference type="PANTHER" id="PTHR21366:SF14">
    <property type="entry name" value="GLYOXALASE DOMAIN-CONTAINING PROTEIN 5"/>
    <property type="match status" value="1"/>
</dbReference>
<feature type="domain" description="VOC" evidence="2">
    <location>
        <begin position="134"/>
        <end position="247"/>
    </location>
</feature>
<dbReference type="GO" id="GO:0004462">
    <property type="term" value="F:lactoylglutathione lyase activity"/>
    <property type="evidence" value="ECO:0007669"/>
    <property type="project" value="InterPro"/>
</dbReference>
<dbReference type="AlphaFoldDB" id="A0A8J3IS15"/>
<evidence type="ECO:0000313" key="3">
    <source>
        <dbReference type="EMBL" id="GHO97558.1"/>
    </source>
</evidence>
<dbReference type="InterPro" id="IPR050383">
    <property type="entry name" value="GlyoxalaseI/FosfomycinResist"/>
</dbReference>
<dbReference type="EMBL" id="BNJK01000001">
    <property type="protein sequence ID" value="GHO97558.1"/>
    <property type="molecule type" value="Genomic_DNA"/>
</dbReference>
<dbReference type="InterPro" id="IPR018146">
    <property type="entry name" value="Glyoxalase_1_CS"/>
</dbReference>
<organism evidence="3 4">
    <name type="scientific">Reticulibacter mediterranei</name>
    <dbReference type="NCBI Taxonomy" id="2778369"/>
    <lineage>
        <taxon>Bacteria</taxon>
        <taxon>Bacillati</taxon>
        <taxon>Chloroflexota</taxon>
        <taxon>Ktedonobacteria</taxon>
        <taxon>Ktedonobacterales</taxon>
        <taxon>Reticulibacteraceae</taxon>
        <taxon>Reticulibacter</taxon>
    </lineage>
</organism>
<dbReference type="Proteomes" id="UP000597444">
    <property type="component" value="Unassembled WGS sequence"/>
</dbReference>
<dbReference type="PANTHER" id="PTHR21366">
    <property type="entry name" value="GLYOXALASE FAMILY PROTEIN"/>
    <property type="match status" value="1"/>
</dbReference>
<evidence type="ECO:0000313" key="4">
    <source>
        <dbReference type="Proteomes" id="UP000597444"/>
    </source>
</evidence>
<dbReference type="PROSITE" id="PS51819">
    <property type="entry name" value="VOC"/>
    <property type="match status" value="2"/>
</dbReference>
<feature type="domain" description="VOC" evidence="2">
    <location>
        <begin position="5"/>
        <end position="117"/>
    </location>
</feature>
<dbReference type="PROSITE" id="PS00934">
    <property type="entry name" value="GLYOXALASE_I_1"/>
    <property type="match status" value="1"/>
</dbReference>
<dbReference type="Gene3D" id="3.10.180.10">
    <property type="entry name" value="2,3-Dihydroxybiphenyl 1,2-Dioxygenase, domain 1"/>
    <property type="match status" value="2"/>
</dbReference>
<protein>
    <submittedName>
        <fullName evidence="3">3,4-dihydroxyphenylacetate 2,3-dioxygenase</fullName>
    </submittedName>
</protein>
<dbReference type="CDD" id="cd08343">
    <property type="entry name" value="ED_TypeI_classII_C"/>
    <property type="match status" value="1"/>
</dbReference>
<gene>
    <name evidence="3" type="ORF">KSF_076060</name>
</gene>
<dbReference type="RefSeq" id="WP_220208095.1">
    <property type="nucleotide sequence ID" value="NZ_BNJK01000001.1"/>
</dbReference>
<dbReference type="Pfam" id="PF00903">
    <property type="entry name" value="Glyoxalase"/>
    <property type="match status" value="2"/>
</dbReference>
<dbReference type="InterPro" id="IPR004360">
    <property type="entry name" value="Glyas_Fos-R_dOase_dom"/>
</dbReference>
<evidence type="ECO:0000256" key="1">
    <source>
        <dbReference type="ARBA" id="ARBA00022723"/>
    </source>
</evidence>
<keyword evidence="4" id="KW-1185">Reference proteome</keyword>
<proteinExistence type="predicted"/>
<keyword evidence="1" id="KW-0479">Metal-binding</keyword>
<accession>A0A8J3IS15</accession>
<reference evidence="3" key="1">
    <citation type="submission" date="2020-10" db="EMBL/GenBank/DDBJ databases">
        <title>Taxonomic study of unclassified bacteria belonging to the class Ktedonobacteria.</title>
        <authorList>
            <person name="Yabe S."/>
            <person name="Wang C.M."/>
            <person name="Zheng Y."/>
            <person name="Sakai Y."/>
            <person name="Cavaletti L."/>
            <person name="Monciardini P."/>
            <person name="Donadio S."/>
        </authorList>
    </citation>
    <scope>NUCLEOTIDE SEQUENCE</scope>
    <source>
        <strain evidence="3">ID150040</strain>
    </source>
</reference>
<dbReference type="InterPro" id="IPR037523">
    <property type="entry name" value="VOC_core"/>
</dbReference>
<evidence type="ECO:0000259" key="2">
    <source>
        <dbReference type="PROSITE" id="PS51819"/>
    </source>
</evidence>
<comment type="caution">
    <text evidence="3">The sequence shown here is derived from an EMBL/GenBank/DDBJ whole genome shotgun (WGS) entry which is preliminary data.</text>
</comment>
<dbReference type="SUPFAM" id="SSF54593">
    <property type="entry name" value="Glyoxalase/Bleomycin resistance protein/Dihydroxybiphenyl dioxygenase"/>
    <property type="match status" value="1"/>
</dbReference>
<dbReference type="GO" id="GO:0046872">
    <property type="term" value="F:metal ion binding"/>
    <property type="evidence" value="ECO:0007669"/>
    <property type="project" value="UniProtKB-KW"/>
</dbReference>
<dbReference type="InterPro" id="IPR029068">
    <property type="entry name" value="Glyas_Bleomycin-R_OHBP_Dase"/>
</dbReference>